<gene>
    <name evidence="1" type="ORF">THSYN_17645</name>
</gene>
<protein>
    <submittedName>
        <fullName evidence="1">Uncharacterized protein</fullName>
    </submittedName>
</protein>
<dbReference type="EMBL" id="CP020370">
    <property type="protein sequence ID" value="AUB82588.1"/>
    <property type="molecule type" value="Genomic_DNA"/>
</dbReference>
<reference evidence="1 2" key="1">
    <citation type="submission" date="2017-03" db="EMBL/GenBank/DDBJ databases">
        <title>Complete genome sequence of Candidatus 'Thiodictyon syntrophicum' sp. nov. strain Cad16T, a photolithoautotroph purple sulfur bacterium isolated from an alpine meromictic lake.</title>
        <authorList>
            <person name="Luedin S.M."/>
            <person name="Pothier J.F."/>
            <person name="Danza F."/>
            <person name="Storelli N."/>
            <person name="Wittwer M."/>
            <person name="Tonolla M."/>
        </authorList>
    </citation>
    <scope>NUCLEOTIDE SEQUENCE [LARGE SCALE GENOMIC DNA]</scope>
    <source>
        <strain evidence="1 2">Cad16T</strain>
    </source>
</reference>
<dbReference type="KEGG" id="tsy:THSYN_17645"/>
<evidence type="ECO:0000313" key="2">
    <source>
        <dbReference type="Proteomes" id="UP000232638"/>
    </source>
</evidence>
<organism evidence="1 2">
    <name type="scientific">Candidatus Thiodictyon syntrophicum</name>
    <dbReference type="NCBI Taxonomy" id="1166950"/>
    <lineage>
        <taxon>Bacteria</taxon>
        <taxon>Pseudomonadati</taxon>
        <taxon>Pseudomonadota</taxon>
        <taxon>Gammaproteobacteria</taxon>
        <taxon>Chromatiales</taxon>
        <taxon>Chromatiaceae</taxon>
        <taxon>Thiodictyon</taxon>
    </lineage>
</organism>
<accession>A0A2K8UAH6</accession>
<keyword evidence="2" id="KW-1185">Reference proteome</keyword>
<proteinExistence type="predicted"/>
<dbReference type="AlphaFoldDB" id="A0A2K8UAH6"/>
<dbReference type="Proteomes" id="UP000232638">
    <property type="component" value="Chromosome"/>
</dbReference>
<evidence type="ECO:0000313" key="1">
    <source>
        <dbReference type="EMBL" id="AUB82588.1"/>
    </source>
</evidence>
<name>A0A2K8UAH6_9GAMM</name>
<sequence>MGVAVQIIADILQDRLRVEDIVLGVRAPTLHDGQEFVEPRDGQTDLTHGIPQVFDPHQPLIVTECRRVRCFHVQGREGLGHGAADRTGEILVSMPAVPGSEIGGVALLGRLIGRLP</sequence>